<feature type="compositionally biased region" description="Basic and acidic residues" evidence="1">
    <location>
        <begin position="101"/>
        <end position="122"/>
    </location>
</feature>
<keyword evidence="2" id="KW-1133">Transmembrane helix</keyword>
<reference evidence="3" key="1">
    <citation type="submission" date="2022-10" db="EMBL/GenBank/DDBJ databases">
        <title>Culturing micro-colonial fungi from biological soil crusts in the Mojave desert and describing Neophaeococcomyces mojavensis, and introducing the new genera and species Taxawa tesnikishii.</title>
        <authorList>
            <person name="Kurbessoian T."/>
            <person name="Stajich J.E."/>
        </authorList>
    </citation>
    <scope>NUCLEOTIDE SEQUENCE</scope>
    <source>
        <strain evidence="3">TK_41</strain>
    </source>
</reference>
<organism evidence="3 4">
    <name type="scientific">Cladophialophora chaetospira</name>
    <dbReference type="NCBI Taxonomy" id="386627"/>
    <lineage>
        <taxon>Eukaryota</taxon>
        <taxon>Fungi</taxon>
        <taxon>Dikarya</taxon>
        <taxon>Ascomycota</taxon>
        <taxon>Pezizomycotina</taxon>
        <taxon>Eurotiomycetes</taxon>
        <taxon>Chaetothyriomycetidae</taxon>
        <taxon>Chaetothyriales</taxon>
        <taxon>Herpotrichiellaceae</taxon>
        <taxon>Cladophialophora</taxon>
    </lineage>
</organism>
<evidence type="ECO:0000256" key="1">
    <source>
        <dbReference type="SAM" id="MobiDB-lite"/>
    </source>
</evidence>
<dbReference type="Proteomes" id="UP001172673">
    <property type="component" value="Unassembled WGS sequence"/>
</dbReference>
<feature type="transmembrane region" description="Helical" evidence="2">
    <location>
        <begin position="58"/>
        <end position="82"/>
    </location>
</feature>
<dbReference type="AlphaFoldDB" id="A0AA39CFM7"/>
<dbReference type="CDD" id="cd12087">
    <property type="entry name" value="TM_EGFR-like"/>
    <property type="match status" value="1"/>
</dbReference>
<sequence length="166" mass="17605">MTVVQGPVGYFNINPRDLGLTYDIFVTTSTSSSTSSVPASTSTGAGTPTSNSSGSSRAWIAGAVLGPVILLTVLAFATFLVLRRRRKQKATKETTSATEKAQLDDTEITRKELEGAHVHEADATTARKGLSELGPPMEPAELEAVSTNRDTESSTLVSGTQRRKSF</sequence>
<name>A0AA39CFM7_9EURO</name>
<feature type="compositionally biased region" description="Polar residues" evidence="1">
    <location>
        <begin position="145"/>
        <end position="160"/>
    </location>
</feature>
<feature type="region of interest" description="Disordered" evidence="1">
    <location>
        <begin position="85"/>
        <end position="166"/>
    </location>
</feature>
<dbReference type="EMBL" id="JAPDRK010000013">
    <property type="protein sequence ID" value="KAJ9606551.1"/>
    <property type="molecule type" value="Genomic_DNA"/>
</dbReference>
<evidence type="ECO:0000313" key="3">
    <source>
        <dbReference type="EMBL" id="KAJ9606551.1"/>
    </source>
</evidence>
<protein>
    <submittedName>
        <fullName evidence="3">Uncharacterized protein</fullName>
    </submittedName>
</protein>
<proteinExistence type="predicted"/>
<evidence type="ECO:0000313" key="4">
    <source>
        <dbReference type="Proteomes" id="UP001172673"/>
    </source>
</evidence>
<gene>
    <name evidence="3" type="ORF">H2200_008559</name>
</gene>
<comment type="caution">
    <text evidence="3">The sequence shown here is derived from an EMBL/GenBank/DDBJ whole genome shotgun (WGS) entry which is preliminary data.</text>
</comment>
<keyword evidence="2" id="KW-0472">Membrane</keyword>
<feature type="region of interest" description="Disordered" evidence="1">
    <location>
        <begin position="30"/>
        <end position="54"/>
    </location>
</feature>
<keyword evidence="4" id="KW-1185">Reference proteome</keyword>
<keyword evidence="2" id="KW-0812">Transmembrane</keyword>
<evidence type="ECO:0000256" key="2">
    <source>
        <dbReference type="SAM" id="Phobius"/>
    </source>
</evidence>
<accession>A0AA39CFM7</accession>